<accession>A0A1I7Y3U0</accession>
<evidence type="ECO:0000256" key="4">
    <source>
        <dbReference type="ARBA" id="ARBA00022722"/>
    </source>
</evidence>
<evidence type="ECO:0000313" key="10">
    <source>
        <dbReference type="WBParaSite" id="L893_g12326.t1"/>
    </source>
</evidence>
<evidence type="ECO:0000256" key="1">
    <source>
        <dbReference type="ARBA" id="ARBA00001968"/>
    </source>
</evidence>
<evidence type="ECO:0000256" key="2">
    <source>
        <dbReference type="ARBA" id="ARBA00004123"/>
    </source>
</evidence>
<dbReference type="GO" id="GO:0005634">
    <property type="term" value="C:nucleus"/>
    <property type="evidence" value="ECO:0007669"/>
    <property type="project" value="UniProtKB-SubCell"/>
</dbReference>
<comment type="subcellular location">
    <subcellularLocation>
        <location evidence="2">Nucleus</location>
    </subcellularLocation>
</comment>
<proteinExistence type="inferred from homology"/>
<reference evidence="10" key="1">
    <citation type="submission" date="2016-11" db="UniProtKB">
        <authorList>
            <consortium name="WormBaseParasite"/>
        </authorList>
    </citation>
    <scope>IDENTIFICATION</scope>
</reference>
<dbReference type="GO" id="GO:0016787">
    <property type="term" value="F:hydrolase activity"/>
    <property type="evidence" value="ECO:0007669"/>
    <property type="project" value="UniProtKB-KW"/>
</dbReference>
<protein>
    <submittedName>
        <fullName evidence="10">DDE Tnp4 domain-containing protein</fullName>
    </submittedName>
</protein>
<comment type="cofactor">
    <cofactor evidence="1">
        <name>a divalent metal cation</name>
        <dbReference type="ChEBI" id="CHEBI:60240"/>
    </cofactor>
</comment>
<dbReference type="Pfam" id="PF13359">
    <property type="entry name" value="DDE_Tnp_4"/>
    <property type="match status" value="1"/>
</dbReference>
<evidence type="ECO:0000256" key="3">
    <source>
        <dbReference type="ARBA" id="ARBA00006958"/>
    </source>
</evidence>
<keyword evidence="4" id="KW-0540">Nuclease</keyword>
<keyword evidence="9" id="KW-1185">Reference proteome</keyword>
<dbReference type="WBParaSite" id="L893_g12326.t1">
    <property type="protein sequence ID" value="L893_g12326.t1"/>
    <property type="gene ID" value="L893_g12326"/>
</dbReference>
<sequence length="410" mass="47307">MDRDRKRLLVLALNRHRLLLLKKTFLTRRRRFGVHLICQGRSELGEFSHLMPELKRDEDKFFDYFRMESSSFKKLLDLIEPALKPRLKKKSNIQPEHMLALTVRYLATGNSFNTFHFAYRMGRATVGKVIRRTTSALINALKNVVRLPESPEEWRRIAEDFEGTWNFPNAVGAIDGKHIHIKKPKKTGSLHYNYKTTFSSVLLAVCDANYRVIYFKTGDYGSSHDSHVLEDSSFGKKLQEDSFSLPEDRLISGIDQPIPYFFLGDCGFPLRRRLMKPFSGSTTHPQAVFNYRLSRARRVIENVFGLLAARWRVLLRDIEVDANLADKIVACCVYLHNFLIDEASLHGTVDLDKELARLRSTDDDVMSSAPVQPTRATSAPEDAKRVRQQLVEYFMGEGSVPFQERHSLFY</sequence>
<dbReference type="AlphaFoldDB" id="A0A1I7Y3U0"/>
<keyword evidence="7" id="KW-0539">Nucleus</keyword>
<dbReference type="PANTHER" id="PTHR22930">
    <property type="match status" value="1"/>
</dbReference>
<dbReference type="InterPro" id="IPR027806">
    <property type="entry name" value="HARBI1_dom"/>
</dbReference>
<feature type="domain" description="DDE Tnp4" evidence="8">
    <location>
        <begin position="174"/>
        <end position="337"/>
    </location>
</feature>
<evidence type="ECO:0000256" key="7">
    <source>
        <dbReference type="ARBA" id="ARBA00023242"/>
    </source>
</evidence>
<comment type="similarity">
    <text evidence="3">Belongs to the HARBI1 family.</text>
</comment>
<evidence type="ECO:0000313" key="9">
    <source>
        <dbReference type="Proteomes" id="UP000095287"/>
    </source>
</evidence>
<keyword evidence="6" id="KW-0378">Hydrolase</keyword>
<dbReference type="GO" id="GO:0004518">
    <property type="term" value="F:nuclease activity"/>
    <property type="evidence" value="ECO:0007669"/>
    <property type="project" value="UniProtKB-KW"/>
</dbReference>
<dbReference type="PANTHER" id="PTHR22930:SF269">
    <property type="entry name" value="NUCLEASE HARBI1-LIKE PROTEIN"/>
    <property type="match status" value="1"/>
</dbReference>
<dbReference type="Proteomes" id="UP000095287">
    <property type="component" value="Unplaced"/>
</dbReference>
<evidence type="ECO:0000259" key="8">
    <source>
        <dbReference type="Pfam" id="PF13359"/>
    </source>
</evidence>
<evidence type="ECO:0000256" key="5">
    <source>
        <dbReference type="ARBA" id="ARBA00022723"/>
    </source>
</evidence>
<keyword evidence="5" id="KW-0479">Metal-binding</keyword>
<dbReference type="InterPro" id="IPR045249">
    <property type="entry name" value="HARBI1-like"/>
</dbReference>
<evidence type="ECO:0000256" key="6">
    <source>
        <dbReference type="ARBA" id="ARBA00022801"/>
    </source>
</evidence>
<organism evidence="9 10">
    <name type="scientific">Steinernema glaseri</name>
    <dbReference type="NCBI Taxonomy" id="37863"/>
    <lineage>
        <taxon>Eukaryota</taxon>
        <taxon>Metazoa</taxon>
        <taxon>Ecdysozoa</taxon>
        <taxon>Nematoda</taxon>
        <taxon>Chromadorea</taxon>
        <taxon>Rhabditida</taxon>
        <taxon>Tylenchina</taxon>
        <taxon>Panagrolaimomorpha</taxon>
        <taxon>Strongyloidoidea</taxon>
        <taxon>Steinernematidae</taxon>
        <taxon>Steinernema</taxon>
    </lineage>
</organism>
<name>A0A1I7Y3U0_9BILA</name>
<dbReference type="GO" id="GO:0046872">
    <property type="term" value="F:metal ion binding"/>
    <property type="evidence" value="ECO:0007669"/>
    <property type="project" value="UniProtKB-KW"/>
</dbReference>